<organism evidence="3 4">
    <name type="scientific">Desulfocapsa sulfexigens (strain DSM 10523 / SB164P1)</name>
    <dbReference type="NCBI Taxonomy" id="1167006"/>
    <lineage>
        <taxon>Bacteria</taxon>
        <taxon>Pseudomonadati</taxon>
        <taxon>Thermodesulfobacteriota</taxon>
        <taxon>Desulfobulbia</taxon>
        <taxon>Desulfobulbales</taxon>
        <taxon>Desulfocapsaceae</taxon>
        <taxon>Desulfocapsa</taxon>
    </lineage>
</organism>
<feature type="chain" id="PRO_5004016294" evidence="1">
    <location>
        <begin position="24"/>
        <end position="210"/>
    </location>
</feature>
<name>M1P629_DESSD</name>
<dbReference type="InterPro" id="IPR036280">
    <property type="entry name" value="Multihaem_cyt_sf"/>
</dbReference>
<dbReference type="eggNOG" id="COG3303">
    <property type="taxonomic scope" value="Bacteria"/>
</dbReference>
<accession>M1P629</accession>
<sequence length="210" mass="21744">MKRLVIGVLALIGSTGICSTAFGVITGSDHDFSGSNWSSGQICLPCHAPHNGTVIADAPLWNHDVSEASYTLYSSATLDADDLSQPAGVSKLCLSCHDGTVAIDAFTGHDGTIFIGTIGTGSGDLGSALNNDHPVSFTYDSALATADGGLWDPSSKSSGITEGGTIDSDMLFAGRMECASCHDVHNKYENTSLLLIDNDGSNLCLTCHNK</sequence>
<keyword evidence="4" id="KW-1185">Reference proteome</keyword>
<keyword evidence="1" id="KW-0732">Signal</keyword>
<dbReference type="EMBL" id="CP003985">
    <property type="protein sequence ID" value="AGF77142.1"/>
    <property type="molecule type" value="Genomic_DNA"/>
</dbReference>
<protein>
    <submittedName>
        <fullName evidence="3">Doubled CXXCH domain-containing protein</fullName>
    </submittedName>
</protein>
<dbReference type="Pfam" id="PF09699">
    <property type="entry name" value="Paired_CXXCH_1"/>
    <property type="match status" value="1"/>
</dbReference>
<evidence type="ECO:0000259" key="2">
    <source>
        <dbReference type="Pfam" id="PF09699"/>
    </source>
</evidence>
<feature type="domain" description="Doubled CXXCH motif" evidence="2">
    <location>
        <begin position="176"/>
        <end position="210"/>
    </location>
</feature>
<proteinExistence type="predicted"/>
<evidence type="ECO:0000256" key="1">
    <source>
        <dbReference type="SAM" id="SignalP"/>
    </source>
</evidence>
<dbReference type="NCBIfam" id="TIGR01905">
    <property type="entry name" value="paired_CXXCH_1"/>
    <property type="match status" value="1"/>
</dbReference>
<dbReference type="Proteomes" id="UP000011721">
    <property type="component" value="Chromosome"/>
</dbReference>
<dbReference type="KEGG" id="dsf:UWK_00561"/>
<dbReference type="SUPFAM" id="SSF48695">
    <property type="entry name" value="Multiheme cytochromes"/>
    <property type="match status" value="1"/>
</dbReference>
<dbReference type="STRING" id="1167006.UWK_00561"/>
<dbReference type="AlphaFoldDB" id="M1P629"/>
<dbReference type="PATRIC" id="fig|1167006.5.peg.642"/>
<dbReference type="OrthoDB" id="12425at2"/>
<dbReference type="InterPro" id="IPR010177">
    <property type="entry name" value="Paired_CXXCH_1"/>
</dbReference>
<reference evidence="4" key="1">
    <citation type="journal article" date="2013" name="Stand. Genomic Sci.">
        <title>Complete genome sequence of Desulfocapsa sulfexigens, a marine deltaproteobacterium specialized in disproportionating inorganic sulfur compounds.</title>
        <authorList>
            <person name="Finster K.W."/>
            <person name="Kjeldsen K.U."/>
            <person name="Kube M."/>
            <person name="Reinhardt R."/>
            <person name="Mussmann M."/>
            <person name="Amann R."/>
            <person name="Schreiber L."/>
        </authorList>
    </citation>
    <scope>NUCLEOTIDE SEQUENCE [LARGE SCALE GENOMIC DNA]</scope>
    <source>
        <strain evidence="4">DSM 10523 / SB164P1</strain>
    </source>
</reference>
<evidence type="ECO:0000313" key="3">
    <source>
        <dbReference type="EMBL" id="AGF77142.1"/>
    </source>
</evidence>
<evidence type="ECO:0000313" key="4">
    <source>
        <dbReference type="Proteomes" id="UP000011721"/>
    </source>
</evidence>
<feature type="signal peptide" evidence="1">
    <location>
        <begin position="1"/>
        <end position="23"/>
    </location>
</feature>
<dbReference type="RefSeq" id="WP_015402840.1">
    <property type="nucleotide sequence ID" value="NC_020304.1"/>
</dbReference>
<dbReference type="HOGENOM" id="CLU_076833_0_0_7"/>
<gene>
    <name evidence="3" type="ordered locus">UWK_00561</name>
</gene>